<dbReference type="OrthoDB" id="9794684at2"/>
<dbReference type="InterPro" id="IPR000515">
    <property type="entry name" value="MetI-like"/>
</dbReference>
<evidence type="ECO:0000256" key="5">
    <source>
        <dbReference type="ARBA" id="ARBA00022597"/>
    </source>
</evidence>
<keyword evidence="8 9" id="KW-0472">Membrane</keyword>
<keyword evidence="4" id="KW-1003">Cell membrane</keyword>
<gene>
    <name evidence="11" type="ORF">SAMN02745229_02954</name>
</gene>
<dbReference type="SUPFAM" id="SSF161098">
    <property type="entry name" value="MetI-like"/>
    <property type="match status" value="1"/>
</dbReference>
<keyword evidence="6 9" id="KW-0812">Transmembrane</keyword>
<name>A0A1M6AFV5_BUTFI</name>
<dbReference type="InterPro" id="IPR050901">
    <property type="entry name" value="BP-dep_ABC_trans_perm"/>
</dbReference>
<dbReference type="STRING" id="1121131.SAMN02745229_02954"/>
<feature type="domain" description="ABC transmembrane type-1" evidence="10">
    <location>
        <begin position="79"/>
        <end position="266"/>
    </location>
</feature>
<reference evidence="12" key="1">
    <citation type="submission" date="2016-11" db="EMBL/GenBank/DDBJ databases">
        <authorList>
            <person name="Varghese N."/>
            <person name="Submissions S."/>
        </authorList>
    </citation>
    <scope>NUCLEOTIDE SEQUENCE [LARGE SCALE GENOMIC DNA]</scope>
    <source>
        <strain evidence="12">DSM 3071</strain>
    </source>
</reference>
<keyword evidence="3 9" id="KW-0813">Transport</keyword>
<dbReference type="GO" id="GO:0005886">
    <property type="term" value="C:plasma membrane"/>
    <property type="evidence" value="ECO:0007669"/>
    <property type="project" value="UniProtKB-SubCell"/>
</dbReference>
<sequence>MRKKKSVRFNNILEVSVTYLILIAVSLIFFFPILWLVLASFSKTGSIYDFKGFFPSAYSLDTFKKLFTDTAMYDYPSWLRNSLFVSVFSCLISTTLVILTAYVMSRFRFKMRKPIMTTTLVLSMFPSFMGMTAVYLIMVNFGLINNLWSLVLIYSAGAPMGYLVQKGYFDTISNSIYEAAKIDGATNPVIFIKVTLPLSKPILVYTALTSFAWPWSDFILPNMLLKNRDLWTVAVGLTHIGETEFSRFAAGAIFIAVPIVTLYFALSNFLVAGVSDGAVKG</sequence>
<evidence type="ECO:0000259" key="10">
    <source>
        <dbReference type="PROSITE" id="PS50928"/>
    </source>
</evidence>
<dbReference type="PANTHER" id="PTHR32243">
    <property type="entry name" value="MALTOSE TRANSPORT SYSTEM PERMEASE-RELATED"/>
    <property type="match status" value="1"/>
</dbReference>
<evidence type="ECO:0000256" key="6">
    <source>
        <dbReference type="ARBA" id="ARBA00022692"/>
    </source>
</evidence>
<evidence type="ECO:0000256" key="7">
    <source>
        <dbReference type="ARBA" id="ARBA00022989"/>
    </source>
</evidence>
<comment type="subcellular location">
    <subcellularLocation>
        <location evidence="1 9">Cell membrane</location>
        <topology evidence="1 9">Multi-pass membrane protein</topology>
    </subcellularLocation>
</comment>
<dbReference type="AlphaFoldDB" id="A0A1M6AFV5"/>
<proteinExistence type="inferred from homology"/>
<dbReference type="EMBL" id="FQXK01000027">
    <property type="protein sequence ID" value="SHI35426.1"/>
    <property type="molecule type" value="Genomic_DNA"/>
</dbReference>
<evidence type="ECO:0000256" key="2">
    <source>
        <dbReference type="ARBA" id="ARBA00009047"/>
    </source>
</evidence>
<feature type="transmembrane region" description="Helical" evidence="9">
    <location>
        <begin position="143"/>
        <end position="164"/>
    </location>
</feature>
<dbReference type="InterPro" id="IPR035906">
    <property type="entry name" value="MetI-like_sf"/>
</dbReference>
<feature type="transmembrane region" description="Helical" evidence="9">
    <location>
        <begin position="83"/>
        <end position="103"/>
    </location>
</feature>
<comment type="similarity">
    <text evidence="2">Belongs to the binding-protein-dependent transport system permease family. MalFG subfamily.</text>
</comment>
<evidence type="ECO:0000256" key="8">
    <source>
        <dbReference type="ARBA" id="ARBA00023136"/>
    </source>
</evidence>
<dbReference type="GeneID" id="89507957"/>
<keyword evidence="7 9" id="KW-1133">Transmembrane helix</keyword>
<dbReference type="Gene3D" id="1.10.3720.10">
    <property type="entry name" value="MetI-like"/>
    <property type="match status" value="1"/>
</dbReference>
<feature type="transmembrane region" description="Helical" evidence="9">
    <location>
        <begin position="12"/>
        <end position="38"/>
    </location>
</feature>
<dbReference type="GO" id="GO:0042956">
    <property type="term" value="P:maltodextrin transmembrane transport"/>
    <property type="evidence" value="ECO:0007669"/>
    <property type="project" value="TreeGrafter"/>
</dbReference>
<evidence type="ECO:0000313" key="12">
    <source>
        <dbReference type="Proteomes" id="UP000184278"/>
    </source>
</evidence>
<accession>A0A1M6AFV5</accession>
<feature type="transmembrane region" description="Helical" evidence="9">
    <location>
        <begin position="245"/>
        <end position="266"/>
    </location>
</feature>
<dbReference type="PROSITE" id="PS50928">
    <property type="entry name" value="ABC_TM1"/>
    <property type="match status" value="1"/>
</dbReference>
<feature type="transmembrane region" description="Helical" evidence="9">
    <location>
        <begin position="115"/>
        <end position="137"/>
    </location>
</feature>
<keyword evidence="5" id="KW-0762">Sugar transport</keyword>
<evidence type="ECO:0000256" key="3">
    <source>
        <dbReference type="ARBA" id="ARBA00022448"/>
    </source>
</evidence>
<protein>
    <submittedName>
        <fullName evidence="11">Arabinogalactan oligomer / maltooligosaccharide transport system permease protein</fullName>
    </submittedName>
</protein>
<dbReference type="Proteomes" id="UP000184278">
    <property type="component" value="Unassembled WGS sequence"/>
</dbReference>
<dbReference type="CDD" id="cd06261">
    <property type="entry name" value="TM_PBP2"/>
    <property type="match status" value="1"/>
</dbReference>
<evidence type="ECO:0000313" key="11">
    <source>
        <dbReference type="EMBL" id="SHI35426.1"/>
    </source>
</evidence>
<organism evidence="11 12">
    <name type="scientific">Butyrivibrio fibrisolvens DSM 3071</name>
    <dbReference type="NCBI Taxonomy" id="1121131"/>
    <lineage>
        <taxon>Bacteria</taxon>
        <taxon>Bacillati</taxon>
        <taxon>Bacillota</taxon>
        <taxon>Clostridia</taxon>
        <taxon>Lachnospirales</taxon>
        <taxon>Lachnospiraceae</taxon>
        <taxon>Butyrivibrio</taxon>
    </lineage>
</organism>
<dbReference type="Pfam" id="PF00528">
    <property type="entry name" value="BPD_transp_1"/>
    <property type="match status" value="1"/>
</dbReference>
<evidence type="ECO:0000256" key="9">
    <source>
        <dbReference type="RuleBase" id="RU363032"/>
    </source>
</evidence>
<dbReference type="PANTHER" id="PTHR32243:SF50">
    <property type="entry name" value="MALTOSE_MALTODEXTRIN TRANSPORT SYSTEM PERMEASE PROTEIN MALG"/>
    <property type="match status" value="1"/>
</dbReference>
<evidence type="ECO:0000256" key="4">
    <source>
        <dbReference type="ARBA" id="ARBA00022475"/>
    </source>
</evidence>
<keyword evidence="12" id="KW-1185">Reference proteome</keyword>
<dbReference type="RefSeq" id="WP_073388883.1">
    <property type="nucleotide sequence ID" value="NZ_FQXK01000027.1"/>
</dbReference>
<dbReference type="GO" id="GO:0015423">
    <property type="term" value="F:ABC-type maltose transporter activity"/>
    <property type="evidence" value="ECO:0007669"/>
    <property type="project" value="TreeGrafter"/>
</dbReference>
<evidence type="ECO:0000256" key="1">
    <source>
        <dbReference type="ARBA" id="ARBA00004651"/>
    </source>
</evidence>